<dbReference type="InterPro" id="IPR000782">
    <property type="entry name" value="FAS1_domain"/>
</dbReference>
<dbReference type="PROSITE" id="PS50213">
    <property type="entry name" value="FAS1"/>
    <property type="match status" value="2"/>
</dbReference>
<dbReference type="InterPro" id="IPR050904">
    <property type="entry name" value="Adhesion/Biosynth-related"/>
</dbReference>
<sequence>MRKIHFNIKTLTACGAIAILAMGCDKEDGGSKRDNNRIAQVLADNFNLTVMNTVITRGGVRPLTDGPKTVTVFAPSDEAFAKAGYANNTAILTAAYDRVVRLANYHTVEGNYEIEKMPFLFNQEINSLGGKLYVTRWIKNGDTVLTINGSRLLSTAVNASNGKVQVIDRMLEPYVHATLTDAIASNASLTLFNQALQRAGMIGLLSGKVPHTVYAPNNSAMAAIGYGTLETIEAADPAVLADMIRYQVVEDRRFVNDYILSTGPTNEGKQGMLNNNSVTVTLIADPQRPGSFSGIRLKGIGNTSETNLVHQDIITGNGVLHITDQVLRITQ</sequence>
<dbReference type="Proteomes" id="UP001162741">
    <property type="component" value="Chromosome"/>
</dbReference>
<feature type="domain" description="FAS1" evidence="1">
    <location>
        <begin position="176"/>
        <end position="327"/>
    </location>
</feature>
<protein>
    <submittedName>
        <fullName evidence="2">Fasciclin domain-containing protein</fullName>
    </submittedName>
</protein>
<organism evidence="2 3">
    <name type="scientific">Chitinophaga horti</name>
    <dbReference type="NCBI Taxonomy" id="2920382"/>
    <lineage>
        <taxon>Bacteria</taxon>
        <taxon>Pseudomonadati</taxon>
        <taxon>Bacteroidota</taxon>
        <taxon>Chitinophagia</taxon>
        <taxon>Chitinophagales</taxon>
        <taxon>Chitinophagaceae</taxon>
        <taxon>Chitinophaga</taxon>
    </lineage>
</organism>
<proteinExistence type="predicted"/>
<dbReference type="PANTHER" id="PTHR10900">
    <property type="entry name" value="PERIOSTIN-RELATED"/>
    <property type="match status" value="1"/>
</dbReference>
<keyword evidence="3" id="KW-1185">Reference proteome</keyword>
<feature type="domain" description="FAS1" evidence="1">
    <location>
        <begin position="35"/>
        <end position="171"/>
    </location>
</feature>
<dbReference type="InterPro" id="IPR036378">
    <property type="entry name" value="FAS1_dom_sf"/>
</dbReference>
<reference evidence="2" key="1">
    <citation type="submission" date="2022-10" db="EMBL/GenBank/DDBJ databases">
        <title>Chitinophaga sp. nov., isolated from soil.</title>
        <authorList>
            <person name="Jeon C.O."/>
        </authorList>
    </citation>
    <scope>NUCLEOTIDE SEQUENCE</scope>
    <source>
        <strain evidence="2">R8</strain>
    </source>
</reference>
<dbReference type="SUPFAM" id="SSF82153">
    <property type="entry name" value="FAS1 domain"/>
    <property type="match status" value="2"/>
</dbReference>
<dbReference type="RefSeq" id="WP_264283353.1">
    <property type="nucleotide sequence ID" value="NZ_CP107006.1"/>
</dbReference>
<dbReference type="EMBL" id="CP107006">
    <property type="protein sequence ID" value="UYQ95641.1"/>
    <property type="molecule type" value="Genomic_DNA"/>
</dbReference>
<evidence type="ECO:0000313" key="2">
    <source>
        <dbReference type="EMBL" id="UYQ95641.1"/>
    </source>
</evidence>
<dbReference type="SMART" id="SM00554">
    <property type="entry name" value="FAS1"/>
    <property type="match status" value="2"/>
</dbReference>
<gene>
    <name evidence="2" type="ORF">MKQ68_11060</name>
</gene>
<dbReference type="Gene3D" id="2.30.180.10">
    <property type="entry name" value="FAS1 domain"/>
    <property type="match status" value="2"/>
</dbReference>
<dbReference type="Pfam" id="PF02469">
    <property type="entry name" value="Fasciclin"/>
    <property type="match status" value="2"/>
</dbReference>
<dbReference type="PROSITE" id="PS51257">
    <property type="entry name" value="PROKAR_LIPOPROTEIN"/>
    <property type="match status" value="1"/>
</dbReference>
<accession>A0ABY6J8I9</accession>
<dbReference type="PANTHER" id="PTHR10900:SF77">
    <property type="entry name" value="FI19380P1"/>
    <property type="match status" value="1"/>
</dbReference>
<evidence type="ECO:0000259" key="1">
    <source>
        <dbReference type="PROSITE" id="PS50213"/>
    </source>
</evidence>
<evidence type="ECO:0000313" key="3">
    <source>
        <dbReference type="Proteomes" id="UP001162741"/>
    </source>
</evidence>
<name>A0ABY6J8I9_9BACT</name>